<evidence type="ECO:0000256" key="5">
    <source>
        <dbReference type="ARBA" id="ARBA00022490"/>
    </source>
</evidence>
<keyword evidence="11" id="KW-0206">Cytoskeleton</keyword>
<evidence type="ECO:0000256" key="12">
    <source>
        <dbReference type="ARBA" id="ARBA00034776"/>
    </source>
</evidence>
<evidence type="ECO:0000256" key="1">
    <source>
        <dbReference type="ARBA" id="ARBA00004300"/>
    </source>
</evidence>
<comment type="caution">
    <text evidence="16">The sequence shown here is derived from an EMBL/GenBank/DDBJ whole genome shotgun (WGS) entry which is preliminary data.</text>
</comment>
<evidence type="ECO:0000313" key="16">
    <source>
        <dbReference type="EMBL" id="KAJ1359568.1"/>
    </source>
</evidence>
<comment type="subunit">
    <text evidence="14">Subunit of dynactin, a multiprotein complex part of a tripartite complex with dynein and a adapter, such as BICDL1, BICD2 or HOOK3. The dynactin complex is built around ACTR1A/ACTB filament and consists of an actin-related filament composed of a shoulder domain, a pointed end and a barbed end. Its length is defined by its flexible shoulder domain. The soulder is composed of 2 DCTN1 subunits, 4 DCTN2 and 2 DCTN3. The 4 DCNT2 (via N-terminus) bind the ACTR1A filament and act as molecular rulers to determine the length. The pointed end is important for binding dynein-dynactin cargo adapters. Consists of 4 subunits: ACTR10, DCNT4, DCTN5 and DCTN6. The barbed end is composed of a CAPZA1:CAPZB heterodimers, which binds ACTR1A/ACTB filament and dynactin and stabilizes dynactin. Interacts with ATP7B, but not ATP7A, in a copper-dependent manner. Interacts with ANK2; this interaction is required for localization at costameres. Interacts with N4BP2L1.</text>
</comment>
<evidence type="ECO:0000256" key="10">
    <source>
        <dbReference type="ARBA" id="ARBA00023054"/>
    </source>
</evidence>
<dbReference type="GO" id="GO:0005938">
    <property type="term" value="C:cell cortex"/>
    <property type="evidence" value="ECO:0007669"/>
    <property type="project" value="UniProtKB-SubCell"/>
</dbReference>
<evidence type="ECO:0000256" key="14">
    <source>
        <dbReference type="ARBA" id="ARBA00093507"/>
    </source>
</evidence>
<keyword evidence="9" id="KW-0007">Acetylation</keyword>
<evidence type="ECO:0000313" key="17">
    <source>
        <dbReference type="Proteomes" id="UP001196413"/>
    </source>
</evidence>
<dbReference type="Pfam" id="PF05502">
    <property type="entry name" value="Dynactin_p62"/>
    <property type="match status" value="2"/>
</dbReference>
<dbReference type="PANTHER" id="PTHR13034:SF2">
    <property type="entry name" value="DYNACTIN SUBUNIT 4"/>
    <property type="match status" value="1"/>
</dbReference>
<evidence type="ECO:0000256" key="2">
    <source>
        <dbReference type="ARBA" id="ARBA00004529"/>
    </source>
</evidence>
<sequence length="526" mass="59798">MGRNTSTRSSRENRLNQRLTSFSKQTEVRQAALDMTGRRNWSGKVNHGAILSASAAGSSRERSRISRRDAHETGNGSSKYAWVVTKRRAGRRCDATFTVSFLTSVSKSVYREMASLFRMDRVLYQCECDEWWPLCNLYFCRHCSNIRCTSCSLNEIDSTFCPNCLENIPAGEARVKRNRCVNCNQCPICSMVLTTRAVGELCHLMCSTCRWSTRDSDTPDQPSSINWPVYEPTLDKELTEALERMRILAAAEKAQRDQVKLNKRRTYNVGTFLSDRYGLQAIYQKRKKTFEKPIPNTPLHVPSDEVPELDLSCLIDDNSVEVINPSLESRLRQPLAGDRPLRPVRMPLRARKAIRCKKCDHNLAKLEYGTSTIRYKIQYFARNFVPVIRLSREPEICEDDGGSVLLTVANESNSKAEVILVADNTDGLVECLTPVVELSLPSADETADIYDIENDKRNVNDGPGTVVFRRRHRAGIRMEVKRGEGHNSKNILSLLVKYKNEQCFMQVNAEPEWKMTRVHISLAPPS</sequence>
<comment type="similarity">
    <text evidence="12">Belongs to the dynactin subunit 4 family.</text>
</comment>
<feature type="region of interest" description="Disordered" evidence="15">
    <location>
        <begin position="53"/>
        <end position="75"/>
    </location>
</feature>
<keyword evidence="8" id="KW-0832">Ubl conjugation</keyword>
<evidence type="ECO:0000256" key="13">
    <source>
        <dbReference type="ARBA" id="ARBA00034864"/>
    </source>
</evidence>
<gene>
    <name evidence="16" type="ORF">KIN20_018334</name>
</gene>
<keyword evidence="5" id="KW-0963">Cytoplasm</keyword>
<dbReference type="PANTHER" id="PTHR13034">
    <property type="entry name" value="DYNACTIN P62 SUBUNIT"/>
    <property type="match status" value="1"/>
</dbReference>
<name>A0AAD5MPP4_PARTN</name>
<proteinExistence type="inferred from homology"/>
<evidence type="ECO:0000256" key="11">
    <source>
        <dbReference type="ARBA" id="ARBA00023212"/>
    </source>
</evidence>
<evidence type="ECO:0000256" key="6">
    <source>
        <dbReference type="ARBA" id="ARBA00022499"/>
    </source>
</evidence>
<dbReference type="GO" id="GO:0005813">
    <property type="term" value="C:centrosome"/>
    <property type="evidence" value="ECO:0007669"/>
    <property type="project" value="UniProtKB-SubCell"/>
</dbReference>
<keyword evidence="17" id="KW-1185">Reference proteome</keyword>
<dbReference type="EMBL" id="JAHQIW010003648">
    <property type="protein sequence ID" value="KAJ1359568.1"/>
    <property type="molecule type" value="Genomic_DNA"/>
</dbReference>
<dbReference type="GO" id="GO:0030016">
    <property type="term" value="C:myofibril"/>
    <property type="evidence" value="ECO:0007669"/>
    <property type="project" value="UniProtKB-SubCell"/>
</dbReference>
<evidence type="ECO:0000256" key="3">
    <source>
        <dbReference type="ARBA" id="ARBA00004544"/>
    </source>
</evidence>
<comment type="subcellular location">
    <subcellularLocation>
        <location evidence="3">Cytoplasm</location>
        <location evidence="3">Cell cortex</location>
    </subcellularLocation>
    <subcellularLocation>
        <location evidence="1">Cytoplasm</location>
        <location evidence="1">Cytoskeleton</location>
        <location evidence="1">Microtubule organizing center</location>
        <location evidence="1">Centrosome</location>
    </subcellularLocation>
    <subcellularLocation>
        <location evidence="2">Cytoplasm</location>
        <location evidence="2">Cytoskeleton</location>
        <location evidence="2">Stress fiber</location>
    </subcellularLocation>
    <subcellularLocation>
        <location evidence="4">Cytoplasm</location>
        <location evidence="4">Myofibril</location>
    </subcellularLocation>
</comment>
<keyword evidence="6" id="KW-1017">Isopeptide bond</keyword>
<dbReference type="InterPro" id="IPR008603">
    <property type="entry name" value="DCTN4"/>
</dbReference>
<evidence type="ECO:0000256" key="7">
    <source>
        <dbReference type="ARBA" id="ARBA00022553"/>
    </source>
</evidence>
<keyword evidence="7" id="KW-0597">Phosphoprotein</keyword>
<evidence type="ECO:0000256" key="4">
    <source>
        <dbReference type="ARBA" id="ARBA00004657"/>
    </source>
</evidence>
<dbReference type="GO" id="GO:0001725">
    <property type="term" value="C:stress fiber"/>
    <property type="evidence" value="ECO:0007669"/>
    <property type="project" value="UniProtKB-SubCell"/>
</dbReference>
<reference evidence="16" key="1">
    <citation type="submission" date="2021-06" db="EMBL/GenBank/DDBJ databases">
        <title>Parelaphostrongylus tenuis whole genome reference sequence.</title>
        <authorList>
            <person name="Garwood T.J."/>
            <person name="Larsen P.A."/>
            <person name="Fountain-Jones N.M."/>
            <person name="Garbe J.R."/>
            <person name="Macchietto M.G."/>
            <person name="Kania S.A."/>
            <person name="Gerhold R.W."/>
            <person name="Richards J.E."/>
            <person name="Wolf T.M."/>
        </authorList>
    </citation>
    <scope>NUCLEOTIDE SEQUENCE</scope>
    <source>
        <strain evidence="16">MNPRO001-30</strain>
        <tissue evidence="16">Meninges</tissue>
    </source>
</reference>
<organism evidence="16 17">
    <name type="scientific">Parelaphostrongylus tenuis</name>
    <name type="common">Meningeal worm</name>
    <dbReference type="NCBI Taxonomy" id="148309"/>
    <lineage>
        <taxon>Eukaryota</taxon>
        <taxon>Metazoa</taxon>
        <taxon>Ecdysozoa</taxon>
        <taxon>Nematoda</taxon>
        <taxon>Chromadorea</taxon>
        <taxon>Rhabditida</taxon>
        <taxon>Rhabditina</taxon>
        <taxon>Rhabditomorpha</taxon>
        <taxon>Strongyloidea</taxon>
        <taxon>Metastrongylidae</taxon>
        <taxon>Parelaphostrongylus</taxon>
    </lineage>
</organism>
<keyword evidence="10" id="KW-0175">Coiled coil</keyword>
<dbReference type="GO" id="GO:0005869">
    <property type="term" value="C:dynactin complex"/>
    <property type="evidence" value="ECO:0007669"/>
    <property type="project" value="InterPro"/>
</dbReference>
<evidence type="ECO:0000256" key="9">
    <source>
        <dbReference type="ARBA" id="ARBA00022990"/>
    </source>
</evidence>
<accession>A0AAD5MPP4</accession>
<evidence type="ECO:0000256" key="15">
    <source>
        <dbReference type="SAM" id="MobiDB-lite"/>
    </source>
</evidence>
<protein>
    <recommendedName>
        <fullName evidence="13">Dynactin subunit 4</fullName>
    </recommendedName>
</protein>
<feature type="compositionally biased region" description="Basic and acidic residues" evidence="15">
    <location>
        <begin position="59"/>
        <end position="72"/>
    </location>
</feature>
<dbReference type="AlphaFoldDB" id="A0AAD5MPP4"/>
<dbReference type="Proteomes" id="UP001196413">
    <property type="component" value="Unassembled WGS sequence"/>
</dbReference>
<evidence type="ECO:0000256" key="8">
    <source>
        <dbReference type="ARBA" id="ARBA00022843"/>
    </source>
</evidence>